<evidence type="ECO:0000313" key="5">
    <source>
        <dbReference type="Proteomes" id="UP000723714"/>
    </source>
</evidence>
<evidence type="ECO:0000256" key="2">
    <source>
        <dbReference type="SAM" id="Phobius"/>
    </source>
</evidence>
<keyword evidence="5" id="KW-1185">Reference proteome</keyword>
<keyword evidence="2" id="KW-1133">Transmembrane helix</keyword>
<keyword evidence="2" id="KW-0472">Membrane</keyword>
<gene>
    <name evidence="4" type="ORF">HGO97_011975</name>
</gene>
<feature type="compositionally biased region" description="Low complexity" evidence="1">
    <location>
        <begin position="44"/>
        <end position="68"/>
    </location>
</feature>
<dbReference type="PROSITE" id="PS51910">
    <property type="entry name" value="GH18_2"/>
    <property type="match status" value="1"/>
</dbReference>
<dbReference type="RefSeq" id="WP_216241943.1">
    <property type="nucleotide sequence ID" value="NZ_JABACJ020000010.1"/>
</dbReference>
<feature type="region of interest" description="Disordered" evidence="1">
    <location>
        <begin position="1"/>
        <end position="79"/>
    </location>
</feature>
<dbReference type="InterPro" id="IPR011583">
    <property type="entry name" value="Chitinase_II/V-like_cat"/>
</dbReference>
<dbReference type="InterPro" id="IPR001223">
    <property type="entry name" value="Glyco_hydro18_cat"/>
</dbReference>
<evidence type="ECO:0000259" key="3">
    <source>
        <dbReference type="PROSITE" id="PS51910"/>
    </source>
</evidence>
<dbReference type="InterPro" id="IPR003646">
    <property type="entry name" value="SH3-like_bac-type"/>
</dbReference>
<dbReference type="SMART" id="SM00636">
    <property type="entry name" value="Glyco_18"/>
    <property type="match status" value="1"/>
</dbReference>
<feature type="transmembrane region" description="Helical" evidence="2">
    <location>
        <begin position="85"/>
        <end position="106"/>
    </location>
</feature>
<dbReference type="PANTHER" id="PTHR46066:SF2">
    <property type="entry name" value="CHITINASE DOMAIN-CONTAINING PROTEIN 1"/>
    <property type="match status" value="1"/>
</dbReference>
<protein>
    <submittedName>
        <fullName evidence="4">SH3 domain-containing protein</fullName>
    </submittedName>
</protein>
<evidence type="ECO:0000256" key="1">
    <source>
        <dbReference type="SAM" id="MobiDB-lite"/>
    </source>
</evidence>
<feature type="compositionally biased region" description="Low complexity" evidence="1">
    <location>
        <begin position="9"/>
        <end position="19"/>
    </location>
</feature>
<comment type="caution">
    <text evidence="4">The sequence shown here is derived from an EMBL/GenBank/DDBJ whole genome shotgun (WGS) entry which is preliminary data.</text>
</comment>
<dbReference type="Proteomes" id="UP000723714">
    <property type="component" value="Unassembled WGS sequence"/>
</dbReference>
<name>A0ABS6D4K5_9FIRM</name>
<feature type="domain" description="GH18" evidence="3">
    <location>
        <begin position="339"/>
        <end position="671"/>
    </location>
</feature>
<organism evidence="4 5">
    <name type="scientific">Faecalicatena faecalis</name>
    <dbReference type="NCBI Taxonomy" id="2726362"/>
    <lineage>
        <taxon>Bacteria</taxon>
        <taxon>Bacillati</taxon>
        <taxon>Bacillota</taxon>
        <taxon>Clostridia</taxon>
        <taxon>Lachnospirales</taxon>
        <taxon>Lachnospiraceae</taxon>
        <taxon>Faecalicatena</taxon>
    </lineage>
</organism>
<proteinExistence type="predicted"/>
<reference evidence="4 5" key="1">
    <citation type="submission" date="2021-06" db="EMBL/GenBank/DDBJ databases">
        <title>Faecalicatena sp. nov. isolated from porcine feces.</title>
        <authorList>
            <person name="Oh B.S."/>
            <person name="Lee J.H."/>
        </authorList>
    </citation>
    <scope>NUCLEOTIDE SEQUENCE [LARGE SCALE GENOMIC DNA]</scope>
    <source>
        <strain evidence="4 5">AGMB00832</strain>
    </source>
</reference>
<evidence type="ECO:0000313" key="4">
    <source>
        <dbReference type="EMBL" id="MBU3876530.1"/>
    </source>
</evidence>
<dbReference type="PANTHER" id="PTHR46066">
    <property type="entry name" value="CHITINASE DOMAIN-CONTAINING PROTEIN 1 FAMILY MEMBER"/>
    <property type="match status" value="1"/>
</dbReference>
<sequence length="671" mass="75837">MDERERRAANVQRTRQQNAQRRRPGSSALGAGNSRTKSAGTEGPGASNPRSGGPRPSGSRPGSQRPGGQNPRRRSSRARRRRRNMIIRVILLVVLIIVVLGGLLFWKRYGSSKEKADLKQYYGIQSDDDLAVVVNNQVIGALENSSAGGKVFDGVPYIEYSVVRDYINERFYWDSNESVLLYTLPNGSVSVNVGSKEYSDIKEKKSEDYVILKTEGKTAYIALAFIQEYTNMEYKVYESKDKAVPDRAVIESDWGEHTVASLKRDTQVRVLGGVKSPILTEVKKSDKVRVLEDEDDWMKVRTSDGFVGYVKTSSLKKQEKEVTSRKFDEPVYTNISTDYKINMAWHNVENDTANGYMLETIAGTKGLTTIAPTWFNISDTDGNISSIANSDYVNYAHQSNLDVWAVLRDFHGGINSYDETYEVLSYTSKRENLINQVIAEALQKKIDGINLDFELISQECGEHYIQFVRELSVKCRQNDLVFSVNDYVPMPYNEHYNLKEQGIVADYVIIMGYDEHTDGSYEAGSVASYNYVKDGIENALKVIPKKKLVDAIPFYTRLWLETPKTASELEEEAGTEAAEYPDKVTSTAMGMEEAEETVKSAGAEAVWDDKTRQNYAEWETDDGTYKIWLEDSKSIEEKLKLIKENDLAGVAEWRLGWEKSGIWDLILQYVN</sequence>
<dbReference type="EMBL" id="JABACJ020000010">
    <property type="protein sequence ID" value="MBU3876530.1"/>
    <property type="molecule type" value="Genomic_DNA"/>
</dbReference>
<dbReference type="Pfam" id="PF08239">
    <property type="entry name" value="SH3_3"/>
    <property type="match status" value="1"/>
</dbReference>
<dbReference type="Pfam" id="PF00704">
    <property type="entry name" value="Glyco_hydro_18"/>
    <property type="match status" value="1"/>
</dbReference>
<keyword evidence="2" id="KW-0812">Transmembrane</keyword>
<accession>A0ABS6D4K5</accession>